<feature type="domain" description="Sensor histidine kinase NatK-like C-terminal" evidence="2">
    <location>
        <begin position="332"/>
        <end position="433"/>
    </location>
</feature>
<feature type="transmembrane region" description="Helical" evidence="1">
    <location>
        <begin position="197"/>
        <end position="220"/>
    </location>
</feature>
<reference evidence="3 4" key="1">
    <citation type="submission" date="2010-08" db="EMBL/GenBank/DDBJ databases">
        <title>Complete sequence of Clostridium cellulovorans 743B.</title>
        <authorList>
            <consortium name="US DOE Joint Genome Institute"/>
            <person name="Lucas S."/>
            <person name="Copeland A."/>
            <person name="Lapidus A."/>
            <person name="Cheng J.-F."/>
            <person name="Bruce D."/>
            <person name="Goodwin L."/>
            <person name="Pitluck S."/>
            <person name="Chertkov O."/>
            <person name="Detter J.C."/>
            <person name="Han C."/>
            <person name="Tapia R."/>
            <person name="Land M."/>
            <person name="Hauser L."/>
            <person name="Chang Y.-J."/>
            <person name="Jeffries C."/>
            <person name="Kyrpides N."/>
            <person name="Ivanova N."/>
            <person name="Mikhailova N."/>
            <person name="Hemme C.L."/>
            <person name="Woyke T."/>
        </authorList>
    </citation>
    <scope>NUCLEOTIDE SEQUENCE [LARGE SCALE GENOMIC DNA]</scope>
    <source>
        <strain evidence="4">ATCC 35296 / DSM 3052 / OCM 3 / 743B</strain>
    </source>
</reference>
<keyword evidence="1" id="KW-0472">Membrane</keyword>
<dbReference type="KEGG" id="ccb:Clocel_2300"/>
<organism evidence="3 4">
    <name type="scientific">Clostridium cellulovorans (strain ATCC 35296 / DSM 3052 / OCM 3 / 743B)</name>
    <dbReference type="NCBI Taxonomy" id="573061"/>
    <lineage>
        <taxon>Bacteria</taxon>
        <taxon>Bacillati</taxon>
        <taxon>Bacillota</taxon>
        <taxon>Clostridia</taxon>
        <taxon>Eubacteriales</taxon>
        <taxon>Clostridiaceae</taxon>
        <taxon>Clostridium</taxon>
    </lineage>
</organism>
<dbReference type="Proteomes" id="UP000002730">
    <property type="component" value="Chromosome"/>
</dbReference>
<dbReference type="CDD" id="cd16935">
    <property type="entry name" value="HATPase_AgrC-ComD-like"/>
    <property type="match status" value="1"/>
</dbReference>
<sequence length="446" mass="51734">MTQFFWSLFELSANIFEMYLFYVVLRPVKMCKKIQLWDVLNIILFSLFLLYINHIIAIGSLATCIITSIPWFIWSIYYDNKKQIKMILFRILLVFVILLLSDSFFLLLPQMILNINPKILIEQNLHRIIFVIITKCFSYFCVKYIPLPKEGFILRKPMYFYSISILFLIDSISSLILMRSILNLESPIQQLNSESLFFSFIIFVFNASILVVGVLFIALVDKEIYSKIVQEGYERQKDIIRELELNISSINKNQHEYGNNLSTVNALLINNQVDKARAFLHETLNINNEVTKLIRKSTSFAEIIVNYKLEEAVSKGIKVDSSIDISNDVPINQYDIAILLNNAFNNAIEACMKVAPTARYIKCSIYLKLGYLNFYFENSCIGDYKIIDGKLETSKIDSTNHGIGLQNIEYIVNKYDGFMKYQLENDKFVLKCSLLIESSFMDECLG</sequence>
<evidence type="ECO:0000313" key="4">
    <source>
        <dbReference type="Proteomes" id="UP000002730"/>
    </source>
</evidence>
<evidence type="ECO:0000256" key="1">
    <source>
        <dbReference type="SAM" id="Phobius"/>
    </source>
</evidence>
<accession>D9SP61</accession>
<dbReference type="InterPro" id="IPR036890">
    <property type="entry name" value="HATPase_C_sf"/>
</dbReference>
<dbReference type="SUPFAM" id="SSF55874">
    <property type="entry name" value="ATPase domain of HSP90 chaperone/DNA topoisomerase II/histidine kinase"/>
    <property type="match status" value="1"/>
</dbReference>
<feature type="transmembrane region" description="Helical" evidence="1">
    <location>
        <begin position="58"/>
        <end position="78"/>
    </location>
</feature>
<keyword evidence="4" id="KW-1185">Reference proteome</keyword>
<dbReference type="STRING" id="573061.Clocel_2300"/>
<dbReference type="HOGENOM" id="CLU_020211_13_3_9"/>
<dbReference type="OrthoDB" id="3173688at2"/>
<dbReference type="Gene3D" id="3.30.565.10">
    <property type="entry name" value="Histidine kinase-like ATPase, C-terminal domain"/>
    <property type="match status" value="1"/>
</dbReference>
<dbReference type="eggNOG" id="COG3290">
    <property type="taxonomic scope" value="Bacteria"/>
</dbReference>
<feature type="transmembrane region" description="Helical" evidence="1">
    <location>
        <begin position="6"/>
        <end position="24"/>
    </location>
</feature>
<keyword evidence="1" id="KW-1133">Transmembrane helix</keyword>
<dbReference type="GO" id="GO:0042802">
    <property type="term" value="F:identical protein binding"/>
    <property type="evidence" value="ECO:0007669"/>
    <property type="project" value="TreeGrafter"/>
</dbReference>
<keyword evidence="1" id="KW-0812">Transmembrane</keyword>
<dbReference type="Pfam" id="PF14501">
    <property type="entry name" value="HATPase_c_5"/>
    <property type="match status" value="1"/>
</dbReference>
<protein>
    <recommendedName>
        <fullName evidence="2">Sensor histidine kinase NatK-like C-terminal domain-containing protein</fullName>
    </recommendedName>
</protein>
<dbReference type="InterPro" id="IPR032834">
    <property type="entry name" value="NatK-like_C"/>
</dbReference>
<evidence type="ECO:0000259" key="2">
    <source>
        <dbReference type="Pfam" id="PF14501"/>
    </source>
</evidence>
<feature type="transmembrane region" description="Helical" evidence="1">
    <location>
        <begin position="128"/>
        <end position="146"/>
    </location>
</feature>
<feature type="transmembrane region" description="Helical" evidence="1">
    <location>
        <begin position="36"/>
        <end position="52"/>
    </location>
</feature>
<dbReference type="AlphaFoldDB" id="D9SP61"/>
<evidence type="ECO:0000313" key="3">
    <source>
        <dbReference type="EMBL" id="ADL52026.1"/>
    </source>
</evidence>
<dbReference type="PANTHER" id="PTHR40448:SF1">
    <property type="entry name" value="TWO-COMPONENT SENSOR HISTIDINE KINASE"/>
    <property type="match status" value="1"/>
</dbReference>
<feature type="transmembrane region" description="Helical" evidence="1">
    <location>
        <begin position="158"/>
        <end position="177"/>
    </location>
</feature>
<dbReference type="PANTHER" id="PTHR40448">
    <property type="entry name" value="TWO-COMPONENT SENSOR HISTIDINE KINASE"/>
    <property type="match status" value="1"/>
</dbReference>
<feature type="transmembrane region" description="Helical" evidence="1">
    <location>
        <begin position="87"/>
        <end position="108"/>
    </location>
</feature>
<name>D9SP61_CLOC7</name>
<gene>
    <name evidence="3" type="ordered locus">Clocel_2300</name>
</gene>
<dbReference type="EMBL" id="CP002160">
    <property type="protein sequence ID" value="ADL52026.1"/>
    <property type="molecule type" value="Genomic_DNA"/>
</dbReference>
<proteinExistence type="predicted"/>